<evidence type="ECO:0000313" key="2">
    <source>
        <dbReference type="EMBL" id="KAK5630407.1"/>
    </source>
</evidence>
<organism evidence="2 3">
    <name type="scientific">Xylaria bambusicola</name>
    <dbReference type="NCBI Taxonomy" id="326684"/>
    <lineage>
        <taxon>Eukaryota</taxon>
        <taxon>Fungi</taxon>
        <taxon>Dikarya</taxon>
        <taxon>Ascomycota</taxon>
        <taxon>Pezizomycotina</taxon>
        <taxon>Sordariomycetes</taxon>
        <taxon>Xylariomycetidae</taxon>
        <taxon>Xylariales</taxon>
        <taxon>Xylariaceae</taxon>
        <taxon>Xylaria</taxon>
    </lineage>
</organism>
<reference evidence="2 3" key="1">
    <citation type="submission" date="2023-10" db="EMBL/GenBank/DDBJ databases">
        <title>Draft genome sequence of Xylaria bambusicola isolate GMP-LS, the root and basal stem rot pathogen of sugarcane in Indonesia.</title>
        <authorList>
            <person name="Selvaraj P."/>
            <person name="Muralishankar V."/>
            <person name="Muruganantham S."/>
            <person name="Sp S."/>
            <person name="Haryani S."/>
            <person name="Lau K.J.X."/>
            <person name="Naqvi N.I."/>
        </authorList>
    </citation>
    <scope>NUCLEOTIDE SEQUENCE [LARGE SCALE GENOMIC DNA]</scope>
    <source>
        <strain evidence="2">GMP-LS</strain>
    </source>
</reference>
<accession>A0AAN7Z5B8</accession>
<dbReference type="EMBL" id="JAWHQM010000016">
    <property type="protein sequence ID" value="KAK5630407.1"/>
    <property type="molecule type" value="Genomic_DNA"/>
</dbReference>
<keyword evidence="3" id="KW-1185">Reference proteome</keyword>
<evidence type="ECO:0000313" key="3">
    <source>
        <dbReference type="Proteomes" id="UP001305414"/>
    </source>
</evidence>
<sequence>MSNELAVIGSTLTSVEREFHQPSSPEDPHGRLRMRSSPTAVGIRTNGREVGEASSMAHSGWLGL</sequence>
<feature type="compositionally biased region" description="Basic and acidic residues" evidence="1">
    <location>
        <begin position="15"/>
        <end position="30"/>
    </location>
</feature>
<dbReference type="Proteomes" id="UP001305414">
    <property type="component" value="Unassembled WGS sequence"/>
</dbReference>
<protein>
    <submittedName>
        <fullName evidence="2">Uncharacterized protein</fullName>
    </submittedName>
</protein>
<comment type="caution">
    <text evidence="2">The sequence shown here is derived from an EMBL/GenBank/DDBJ whole genome shotgun (WGS) entry which is preliminary data.</text>
</comment>
<proteinExistence type="predicted"/>
<dbReference type="AlphaFoldDB" id="A0AAN7Z5B8"/>
<name>A0AAN7Z5B8_9PEZI</name>
<gene>
    <name evidence="2" type="ORF">RRF57_006122</name>
</gene>
<feature type="region of interest" description="Disordered" evidence="1">
    <location>
        <begin position="1"/>
        <end position="64"/>
    </location>
</feature>
<evidence type="ECO:0000256" key="1">
    <source>
        <dbReference type="SAM" id="MobiDB-lite"/>
    </source>
</evidence>